<dbReference type="AlphaFoldDB" id="J1L159"/>
<name>J1L159_9EURY</name>
<dbReference type="OrthoDB" id="110514at2157"/>
<reference evidence="2 3" key="1">
    <citation type="submission" date="2011-08" db="EMBL/GenBank/DDBJ databases">
        <title>The complete genome of Methanofollis liminatans DSM 4140.</title>
        <authorList>
            <consortium name="US DOE Joint Genome Institute (JGI-PGF)"/>
            <person name="Lucas S."/>
            <person name="Han J."/>
            <person name="Lapidus A."/>
            <person name="Bruce D."/>
            <person name="Goodwin L."/>
            <person name="Pitluck S."/>
            <person name="Peters L."/>
            <person name="Kyrpides N."/>
            <person name="Mavromatis K."/>
            <person name="Ivanova N."/>
            <person name="Mikhailova N."/>
            <person name="Lu M."/>
            <person name="Detter J.C."/>
            <person name="Tapia R."/>
            <person name="Han C."/>
            <person name="Land M."/>
            <person name="Hauser L."/>
            <person name="Markowitz V."/>
            <person name="Cheng J.-F."/>
            <person name="Hugenholtz P."/>
            <person name="Woyke T."/>
            <person name="Wu D."/>
            <person name="Spring S."/>
            <person name="Schuler E."/>
            <person name="Brambilla E."/>
            <person name="Klenk H.-P."/>
            <person name="Eisen J.A."/>
        </authorList>
    </citation>
    <scope>NUCLEOTIDE SEQUENCE [LARGE SCALE GENOMIC DNA]</scope>
    <source>
        <strain evidence="2 3">DSM 4140</strain>
    </source>
</reference>
<keyword evidence="3" id="KW-1185">Reference proteome</keyword>
<accession>J1L159</accession>
<feature type="region of interest" description="Disordered" evidence="1">
    <location>
        <begin position="256"/>
        <end position="275"/>
    </location>
</feature>
<dbReference type="EMBL" id="CM001555">
    <property type="protein sequence ID" value="EJG06355.1"/>
    <property type="molecule type" value="Genomic_DNA"/>
</dbReference>
<dbReference type="Proteomes" id="UP000005095">
    <property type="component" value="Chromosome"/>
</dbReference>
<dbReference type="HOGENOM" id="CLU_1010528_0_0_2"/>
<dbReference type="STRING" id="28892.Metli_0387"/>
<gene>
    <name evidence="2" type="ORF">Metli_0387</name>
</gene>
<feature type="compositionally biased region" description="Basic and acidic residues" evidence="1">
    <location>
        <begin position="256"/>
        <end position="267"/>
    </location>
</feature>
<organism evidence="2 3">
    <name type="scientific">Methanofollis liminatans DSM 4140</name>
    <dbReference type="NCBI Taxonomy" id="28892"/>
    <lineage>
        <taxon>Archaea</taxon>
        <taxon>Methanobacteriati</taxon>
        <taxon>Methanobacteriota</taxon>
        <taxon>Stenosarchaea group</taxon>
        <taxon>Methanomicrobia</taxon>
        <taxon>Methanomicrobiales</taxon>
        <taxon>Methanomicrobiaceae</taxon>
        <taxon>Methanofollis</taxon>
    </lineage>
</organism>
<evidence type="ECO:0000313" key="3">
    <source>
        <dbReference type="Proteomes" id="UP000005095"/>
    </source>
</evidence>
<evidence type="ECO:0000313" key="2">
    <source>
        <dbReference type="EMBL" id="EJG06355.1"/>
    </source>
</evidence>
<sequence>MSATVRPVIWLLLFLSLVVIGTVLLSISGLIPVRENIYPGIVPGDESGVRDVTHRFSYCSQDHAVTVPVETAVYLGAKRSPKEARMYSKMSPEEMMQEYYSAFIFDGCQEGLYGEILADLRSIRDESGLDDDEYLELLAVFVQSLPFEGEFNETGVKFPVETIVEGGDCDDRSALLIGLMTREGYDAALLVFDGKFHTAVGVRDGSGAGEYGGYAYIETTVVMPVGVKAVALANGDVLDIEPLVIRFGDGTRCYHGRGEDPGQRRAGEGPQGIVP</sequence>
<evidence type="ECO:0008006" key="4">
    <source>
        <dbReference type="Google" id="ProtNLM"/>
    </source>
</evidence>
<proteinExistence type="predicted"/>
<dbReference type="RefSeq" id="WP_004037556.1">
    <property type="nucleotide sequence ID" value="NZ_CM001555.1"/>
</dbReference>
<evidence type="ECO:0000256" key="1">
    <source>
        <dbReference type="SAM" id="MobiDB-lite"/>
    </source>
</evidence>
<protein>
    <recommendedName>
        <fullName evidence="4">Transglutaminase domain-containing protein</fullName>
    </recommendedName>
</protein>